<comment type="caution">
    <text evidence="2">The sequence shown here is derived from an EMBL/GenBank/DDBJ whole genome shotgun (WGS) entry which is preliminary data.</text>
</comment>
<evidence type="ECO:0000256" key="1">
    <source>
        <dbReference type="SAM" id="MobiDB-lite"/>
    </source>
</evidence>
<protein>
    <submittedName>
        <fullName evidence="2">Uncharacterized protein</fullName>
    </submittedName>
</protein>
<feature type="region of interest" description="Disordered" evidence="1">
    <location>
        <begin position="1"/>
        <end position="34"/>
    </location>
</feature>
<feature type="compositionally biased region" description="Basic and acidic residues" evidence="1">
    <location>
        <begin position="108"/>
        <end position="118"/>
    </location>
</feature>
<feature type="compositionally biased region" description="Polar residues" evidence="1">
    <location>
        <begin position="173"/>
        <end position="192"/>
    </location>
</feature>
<evidence type="ECO:0000313" key="2">
    <source>
        <dbReference type="EMBL" id="KAK6632108.1"/>
    </source>
</evidence>
<evidence type="ECO:0000313" key="3">
    <source>
        <dbReference type="Proteomes" id="UP001359485"/>
    </source>
</evidence>
<name>A0ABR1AZW8_POLSC</name>
<reference evidence="2 3" key="1">
    <citation type="submission" date="2023-09" db="EMBL/GenBank/DDBJ databases">
        <title>Genomes of two closely related lineages of the louse Polyplax serrata with different host specificities.</title>
        <authorList>
            <person name="Martinu J."/>
            <person name="Tarabai H."/>
            <person name="Stefka J."/>
            <person name="Hypsa V."/>
        </authorList>
    </citation>
    <scope>NUCLEOTIDE SEQUENCE [LARGE SCALE GENOMIC DNA]</scope>
    <source>
        <strain evidence="2">98ZLc_SE</strain>
    </source>
</reference>
<dbReference type="Proteomes" id="UP001359485">
    <property type="component" value="Unassembled WGS sequence"/>
</dbReference>
<organism evidence="2 3">
    <name type="scientific">Polyplax serrata</name>
    <name type="common">Common mouse louse</name>
    <dbReference type="NCBI Taxonomy" id="468196"/>
    <lineage>
        <taxon>Eukaryota</taxon>
        <taxon>Metazoa</taxon>
        <taxon>Ecdysozoa</taxon>
        <taxon>Arthropoda</taxon>
        <taxon>Hexapoda</taxon>
        <taxon>Insecta</taxon>
        <taxon>Pterygota</taxon>
        <taxon>Neoptera</taxon>
        <taxon>Paraneoptera</taxon>
        <taxon>Psocodea</taxon>
        <taxon>Troctomorpha</taxon>
        <taxon>Phthiraptera</taxon>
        <taxon>Anoplura</taxon>
        <taxon>Polyplacidae</taxon>
        <taxon>Polyplax</taxon>
    </lineage>
</organism>
<feature type="region of interest" description="Disordered" evidence="1">
    <location>
        <begin position="173"/>
        <end position="194"/>
    </location>
</feature>
<gene>
    <name evidence="2" type="ORF">RUM44_007138</name>
</gene>
<feature type="compositionally biased region" description="Basic and acidic residues" evidence="1">
    <location>
        <begin position="10"/>
        <end position="34"/>
    </location>
</feature>
<dbReference type="EMBL" id="JAWJWF010000005">
    <property type="protein sequence ID" value="KAK6632108.1"/>
    <property type="molecule type" value="Genomic_DNA"/>
</dbReference>
<keyword evidence="3" id="KW-1185">Reference proteome</keyword>
<proteinExistence type="predicted"/>
<sequence length="275" mass="31813">MPRVKRNRVRKENTETSKPVEKQIEDDVEKKSVERKIQCSRNYGSSGTQSFKGSVNSDDQFEQLLSSPMKQAINLKPLSFWSKKLQDLESDKNVKPVTKLYEFSASEDSFKPSKEGKKTQRKYATKKKKQPIEFPITQKKTVKVMFKSKAKEFIAQEINKENAKSLQKNNKCVTTNRMPPHILTSTPAPNKTRTNDMENLAFLSPIEKRITNEQIECDKDEQIHDKYAEFTLGLQTPKALVKRTQKERTKESSNLNYGVRVLRNRKVLIQNNNAQ</sequence>
<feature type="region of interest" description="Disordered" evidence="1">
    <location>
        <begin position="106"/>
        <end position="126"/>
    </location>
</feature>
<accession>A0ABR1AZW8</accession>